<evidence type="ECO:0000313" key="2">
    <source>
        <dbReference type="Proteomes" id="UP000541154"/>
    </source>
</evidence>
<comment type="caution">
    <text evidence="1">The sequence shown here is derived from an EMBL/GenBank/DDBJ whole genome shotgun (WGS) entry which is preliminary data.</text>
</comment>
<accession>A0A8H6E5U2</accession>
<gene>
    <name evidence="1" type="ORF">ETB97_001356</name>
</gene>
<reference evidence="1 2" key="1">
    <citation type="submission" date="2019-04" db="EMBL/GenBank/DDBJ databases">
        <title>Aspergillus burnettii sp. nov., novel species from soil in southeast Queensland.</title>
        <authorList>
            <person name="Gilchrist C.L.M."/>
            <person name="Pitt J.I."/>
            <person name="Lange L."/>
            <person name="Lacey H.J."/>
            <person name="Vuong D."/>
            <person name="Midgley D.J."/>
            <person name="Greenfield P."/>
            <person name="Bradbury M."/>
            <person name="Lacey E."/>
            <person name="Busk P.K."/>
            <person name="Pilgaard B."/>
            <person name="Chooi Y.H."/>
            <person name="Piggott A.M."/>
        </authorList>
    </citation>
    <scope>NUCLEOTIDE SEQUENCE [LARGE SCALE GENOMIC DNA]</scope>
    <source>
        <strain evidence="1 2">FRR 5400</strain>
    </source>
</reference>
<proteinExistence type="predicted"/>
<dbReference type="AlphaFoldDB" id="A0A8H6E5U2"/>
<dbReference type="Proteomes" id="UP000541154">
    <property type="component" value="Unassembled WGS sequence"/>
</dbReference>
<evidence type="ECO:0000313" key="1">
    <source>
        <dbReference type="EMBL" id="KAF5860582.1"/>
    </source>
</evidence>
<keyword evidence="2" id="KW-1185">Reference proteome</keyword>
<organism evidence="1 2">
    <name type="scientific">Petromyces alliaceus</name>
    <name type="common">Aspergillus alliaceus</name>
    <dbReference type="NCBI Taxonomy" id="209559"/>
    <lineage>
        <taxon>Eukaryota</taxon>
        <taxon>Fungi</taxon>
        <taxon>Dikarya</taxon>
        <taxon>Ascomycota</taxon>
        <taxon>Pezizomycotina</taxon>
        <taxon>Eurotiomycetes</taxon>
        <taxon>Eurotiomycetidae</taxon>
        <taxon>Eurotiales</taxon>
        <taxon>Aspergillaceae</taxon>
        <taxon>Aspergillus</taxon>
        <taxon>Aspergillus subgen. Circumdati</taxon>
    </lineage>
</organism>
<name>A0A8H6E5U2_PETAA</name>
<sequence length="135" mass="14639">MSTSNDDGSILERYNLYIFRKSASGSDEWGFIMEPLSYGGPWIENKFIPAREGVTFNMAHSDWVTDSTGGKATYVGVVKNRKALEGSLNEIAPGESIKCSADWAGVALKVIEKDIRLQAVSGVSTTALCPIMNLS</sequence>
<protein>
    <submittedName>
        <fullName evidence="1">Uncharacterized protein</fullName>
    </submittedName>
</protein>
<dbReference type="EMBL" id="SPNV01000125">
    <property type="protein sequence ID" value="KAF5860582.1"/>
    <property type="molecule type" value="Genomic_DNA"/>
</dbReference>